<evidence type="ECO:0000313" key="4">
    <source>
        <dbReference type="Proteomes" id="UP001153555"/>
    </source>
</evidence>
<proteinExistence type="predicted"/>
<dbReference type="OrthoDB" id="1112085at2759"/>
<dbReference type="Pfam" id="PF12776">
    <property type="entry name" value="Myb_DNA-bind_3"/>
    <property type="match status" value="1"/>
</dbReference>
<feature type="compositionally biased region" description="Polar residues" evidence="1">
    <location>
        <begin position="31"/>
        <end position="42"/>
    </location>
</feature>
<evidence type="ECO:0000256" key="1">
    <source>
        <dbReference type="SAM" id="MobiDB-lite"/>
    </source>
</evidence>
<sequence length="337" mass="38364">MNSSPDPSLRNSIPPVLSLEDPLERTDPHTESTGSVSVNSPLKKTKRRRKMSTSAEDVLTQPKEGEAKWPPENEARLISLMLDEVILGKCINQKFKTSNWMDIQKALNKACGPEHHYEITQITSKHDRLKVKWRRFHNMLHNTTGFGWNSETGKLTGGDEVWSRWFAVRPKDKEMKRMACVHYRELTTIFIGNTATGSGARASTQPPEGTSRRRRTNTAVTANFLFPDELSDEPMNTPDSDRCTRRRQGSTSKFDNAMNSITEASRTIQQNARPPVDQISLQHAVKVLESLPGVPVPVRKVAWRKFRDPCSLYTFLGMDLEENRRALLDMWMDEEGN</sequence>
<feature type="region of interest" description="Disordered" evidence="1">
    <location>
        <begin position="1"/>
        <end position="68"/>
    </location>
</feature>
<dbReference type="EMBL" id="CACSLK010011299">
    <property type="protein sequence ID" value="CAA0812985.1"/>
    <property type="molecule type" value="Genomic_DNA"/>
</dbReference>
<evidence type="ECO:0000313" key="3">
    <source>
        <dbReference type="EMBL" id="CAA0812985.1"/>
    </source>
</evidence>
<organism evidence="3 4">
    <name type="scientific">Striga hermonthica</name>
    <name type="common">Purple witchweed</name>
    <name type="synonym">Buchnera hermonthica</name>
    <dbReference type="NCBI Taxonomy" id="68872"/>
    <lineage>
        <taxon>Eukaryota</taxon>
        <taxon>Viridiplantae</taxon>
        <taxon>Streptophyta</taxon>
        <taxon>Embryophyta</taxon>
        <taxon>Tracheophyta</taxon>
        <taxon>Spermatophyta</taxon>
        <taxon>Magnoliopsida</taxon>
        <taxon>eudicotyledons</taxon>
        <taxon>Gunneridae</taxon>
        <taxon>Pentapetalae</taxon>
        <taxon>asterids</taxon>
        <taxon>lamiids</taxon>
        <taxon>Lamiales</taxon>
        <taxon>Orobanchaceae</taxon>
        <taxon>Buchnereae</taxon>
        <taxon>Striga</taxon>
    </lineage>
</organism>
<dbReference type="InterPro" id="IPR024752">
    <property type="entry name" value="Myb/SANT-like_dom"/>
</dbReference>
<comment type="caution">
    <text evidence="3">The sequence shown here is derived from an EMBL/GenBank/DDBJ whole genome shotgun (WGS) entry which is preliminary data.</text>
</comment>
<dbReference type="Proteomes" id="UP001153555">
    <property type="component" value="Unassembled WGS sequence"/>
</dbReference>
<dbReference type="PANTHER" id="PTHR47584">
    <property type="match status" value="1"/>
</dbReference>
<keyword evidence="4" id="KW-1185">Reference proteome</keyword>
<dbReference type="AlphaFoldDB" id="A0A9N7MPT0"/>
<feature type="domain" description="Myb/SANT-like" evidence="2">
    <location>
        <begin position="68"/>
        <end position="164"/>
    </location>
</feature>
<feature type="region of interest" description="Disordered" evidence="1">
    <location>
        <begin position="228"/>
        <end position="250"/>
    </location>
</feature>
<name>A0A9N7MPT0_STRHE</name>
<evidence type="ECO:0000259" key="2">
    <source>
        <dbReference type="Pfam" id="PF12776"/>
    </source>
</evidence>
<dbReference type="PANTHER" id="PTHR47584:SF14">
    <property type="entry name" value="L10-INTERACTING MYB DOMAIN-CONTAINING PROTEIN-LIKE"/>
    <property type="match status" value="1"/>
</dbReference>
<reference evidence="3" key="1">
    <citation type="submission" date="2019-12" db="EMBL/GenBank/DDBJ databases">
        <authorList>
            <person name="Scholes J."/>
        </authorList>
    </citation>
    <scope>NUCLEOTIDE SEQUENCE</scope>
</reference>
<feature type="compositionally biased region" description="Polar residues" evidence="1">
    <location>
        <begin position="1"/>
        <end position="11"/>
    </location>
</feature>
<protein>
    <recommendedName>
        <fullName evidence="2">Myb/SANT-like domain-containing protein</fullName>
    </recommendedName>
</protein>
<dbReference type="InterPro" id="IPR045026">
    <property type="entry name" value="LIMYB"/>
</dbReference>
<feature type="compositionally biased region" description="Polar residues" evidence="1">
    <location>
        <begin position="195"/>
        <end position="208"/>
    </location>
</feature>
<feature type="region of interest" description="Disordered" evidence="1">
    <location>
        <begin position="195"/>
        <end position="216"/>
    </location>
</feature>
<accession>A0A9N7MPT0</accession>
<gene>
    <name evidence="3" type="ORF">SHERM_13544</name>
</gene>